<evidence type="ECO:0000313" key="1">
    <source>
        <dbReference type="EMBL" id="WNO47493.1"/>
    </source>
</evidence>
<dbReference type="InterPro" id="IPR058761">
    <property type="entry name" value="PhiTE_adapter-like"/>
</dbReference>
<proteinExistence type="predicted"/>
<organism evidence="1">
    <name type="scientific">Staphylococcus phage vB_VibM_10AMN12</name>
    <dbReference type="NCBI Taxonomy" id="3076785"/>
    <lineage>
        <taxon>Viruses</taxon>
        <taxon>Duplodnaviria</taxon>
        <taxon>Heunggongvirae</taxon>
        <taxon>Uroviricota</taxon>
        <taxon>Caudoviricetes</taxon>
    </lineage>
</organism>
<reference evidence="1" key="1">
    <citation type="submission" date="2023-08" db="EMBL/GenBank/DDBJ databases">
        <authorList>
            <person name="Nazir A."/>
        </authorList>
    </citation>
    <scope>NUCLEOTIDE SEQUENCE</scope>
</reference>
<sequence length="182" mass="20443">MTQEEVLTSVYLVLGNPSTDLLPNEVVNHFIDQWEILFPLDTKSCMLTYKTVISSVNYIISKLTNEGDGVDGGTKRREKEGDVEIEEEYKNGSLVGSWSDWLDMFLKDPTLLLPCLASEEGFSSNAMPIVTGLNREKYINVLGNPNNISSGARIGSLWDESDNQNLDSFVRGNQSLYRGRRR</sequence>
<dbReference type="EMBL" id="OR481006">
    <property type="protein sequence ID" value="WNO47493.1"/>
    <property type="molecule type" value="Genomic_DNA"/>
</dbReference>
<protein>
    <submittedName>
        <fullName evidence="1">Uncharacterized protein</fullName>
    </submittedName>
</protein>
<name>A0AA96KT32_9CAUD</name>
<dbReference type="Pfam" id="PF26075">
    <property type="entry name" value="Phage_Adaptor_PhiTE"/>
    <property type="match status" value="1"/>
</dbReference>
<accession>A0AA96KT32</accession>